<dbReference type="InterPro" id="IPR001020">
    <property type="entry name" value="PTS_HPr_His_P_site"/>
</dbReference>
<dbReference type="GO" id="GO:0009401">
    <property type="term" value="P:phosphoenolpyruvate-dependent sugar phosphotransferase system"/>
    <property type="evidence" value="ECO:0007669"/>
    <property type="project" value="UniProtKB-KW"/>
</dbReference>
<dbReference type="PROSITE" id="PS00589">
    <property type="entry name" value="PTS_HPR_SER"/>
    <property type="match status" value="1"/>
</dbReference>
<dbReference type="AlphaFoldDB" id="A0A839H738"/>
<comment type="similarity">
    <text evidence="2">Belongs to the HPr family.</text>
</comment>
<evidence type="ECO:0000256" key="1">
    <source>
        <dbReference type="ARBA" id="ARBA00004496"/>
    </source>
</evidence>
<dbReference type="Gene3D" id="3.30.1340.10">
    <property type="entry name" value="HPr-like"/>
    <property type="match status" value="1"/>
</dbReference>
<comment type="caution">
    <text evidence="6">The sequence shown here is derived from an EMBL/GenBank/DDBJ whole genome shotgun (WGS) entry which is preliminary data.</text>
</comment>
<dbReference type="InterPro" id="IPR000032">
    <property type="entry name" value="HPr-like"/>
</dbReference>
<keyword evidence="4" id="KW-0598">Phosphotransferase system</keyword>
<protein>
    <submittedName>
        <fullName evidence="6">HPr family phosphocarrier protein</fullName>
    </submittedName>
</protein>
<dbReference type="PANTHER" id="PTHR33705:SF2">
    <property type="entry name" value="PHOSPHOCARRIER PROTEIN NPR"/>
    <property type="match status" value="1"/>
</dbReference>
<dbReference type="SUPFAM" id="SSF55594">
    <property type="entry name" value="HPr-like"/>
    <property type="match status" value="1"/>
</dbReference>
<evidence type="ECO:0000256" key="2">
    <source>
        <dbReference type="ARBA" id="ARBA00010736"/>
    </source>
</evidence>
<dbReference type="RefSeq" id="WP_182582403.1">
    <property type="nucleotide sequence ID" value="NZ_JABVCQ010000005.1"/>
</dbReference>
<dbReference type="PROSITE" id="PS00369">
    <property type="entry name" value="PTS_HPR_HIS"/>
    <property type="match status" value="1"/>
</dbReference>
<keyword evidence="7" id="KW-1185">Reference proteome</keyword>
<evidence type="ECO:0000256" key="3">
    <source>
        <dbReference type="ARBA" id="ARBA00022490"/>
    </source>
</evidence>
<evidence type="ECO:0000313" key="7">
    <source>
        <dbReference type="Proteomes" id="UP000548632"/>
    </source>
</evidence>
<proteinExistence type="inferred from homology"/>
<evidence type="ECO:0000256" key="4">
    <source>
        <dbReference type="ARBA" id="ARBA00022683"/>
    </source>
</evidence>
<keyword evidence="3" id="KW-0963">Cytoplasm</keyword>
<name>A0A839H738_9GAMM</name>
<organism evidence="6 7">
    <name type="scientific">Thiospirillum jenense</name>
    <dbReference type="NCBI Taxonomy" id="1653858"/>
    <lineage>
        <taxon>Bacteria</taxon>
        <taxon>Pseudomonadati</taxon>
        <taxon>Pseudomonadota</taxon>
        <taxon>Gammaproteobacteria</taxon>
        <taxon>Chromatiales</taxon>
        <taxon>Chromatiaceae</taxon>
        <taxon>Thiospirillum</taxon>
    </lineage>
</organism>
<reference evidence="6 7" key="1">
    <citation type="journal article" date="2020" name="Arch. Microbiol.">
        <title>The genome sequence of the giant phototrophic gammaproteobacterium Thiospirillum jenense gives insight into its physiological properties and phylogenetic relationships.</title>
        <authorList>
            <person name="Imhoff J.F."/>
            <person name="Meyer T.E."/>
            <person name="Kyndt J.A."/>
        </authorList>
    </citation>
    <scope>NUCLEOTIDE SEQUENCE [LARGE SCALE GENOMIC DNA]</scope>
    <source>
        <strain evidence="6 7">DSM 216</strain>
    </source>
</reference>
<dbReference type="PRINTS" id="PR00107">
    <property type="entry name" value="PHOSPHOCPHPR"/>
</dbReference>
<dbReference type="InterPro" id="IPR002114">
    <property type="entry name" value="PTS_HPr_Ser_P_site"/>
</dbReference>
<dbReference type="InterPro" id="IPR050399">
    <property type="entry name" value="HPr"/>
</dbReference>
<dbReference type="InterPro" id="IPR035895">
    <property type="entry name" value="HPr-like_sf"/>
</dbReference>
<dbReference type="PROSITE" id="PS51350">
    <property type="entry name" value="PTS_HPR_DOM"/>
    <property type="match status" value="1"/>
</dbReference>
<dbReference type="GO" id="GO:0005737">
    <property type="term" value="C:cytoplasm"/>
    <property type="evidence" value="ECO:0007669"/>
    <property type="project" value="UniProtKB-SubCell"/>
</dbReference>
<dbReference type="NCBIfam" id="TIGR01003">
    <property type="entry name" value="PTS_HPr_family"/>
    <property type="match status" value="1"/>
</dbReference>
<dbReference type="Pfam" id="PF00381">
    <property type="entry name" value="PTS-HPr"/>
    <property type="match status" value="1"/>
</dbReference>
<dbReference type="EMBL" id="JABVCQ010000005">
    <property type="protein sequence ID" value="MBB1125221.1"/>
    <property type="molecule type" value="Genomic_DNA"/>
</dbReference>
<accession>A0A839H738</accession>
<evidence type="ECO:0000313" key="6">
    <source>
        <dbReference type="EMBL" id="MBB1125221.1"/>
    </source>
</evidence>
<feature type="domain" description="HPr" evidence="5">
    <location>
        <begin position="1"/>
        <end position="88"/>
    </location>
</feature>
<gene>
    <name evidence="6" type="ORF">HUK38_03120</name>
</gene>
<dbReference type="CDD" id="cd00367">
    <property type="entry name" value="PTS-HPr_like"/>
    <property type="match status" value="1"/>
</dbReference>
<dbReference type="PANTHER" id="PTHR33705">
    <property type="entry name" value="PHOSPHOCARRIER PROTEIN HPR"/>
    <property type="match status" value="1"/>
</dbReference>
<sequence length="89" mass="9497">MICKELDIINRLGLHARASAKFVTCASQFTSQVKVSRAGRSVNGKSIMGVMMLAAARGTSIVVEVSGEDEVAALDALERLVADRFGEIE</sequence>
<evidence type="ECO:0000259" key="5">
    <source>
        <dbReference type="PROSITE" id="PS51350"/>
    </source>
</evidence>
<dbReference type="Proteomes" id="UP000548632">
    <property type="component" value="Unassembled WGS sequence"/>
</dbReference>
<comment type="subcellular location">
    <subcellularLocation>
        <location evidence="1">Cytoplasm</location>
    </subcellularLocation>
</comment>